<evidence type="ECO:0000256" key="1">
    <source>
        <dbReference type="ARBA" id="ARBA00006700"/>
    </source>
</evidence>
<evidence type="ECO:0000256" key="4">
    <source>
        <dbReference type="HAMAP-Rule" id="MF_01369"/>
    </source>
</evidence>
<evidence type="ECO:0000256" key="2">
    <source>
        <dbReference type="ARBA" id="ARBA00022980"/>
    </source>
</evidence>
<dbReference type="InterPro" id="IPR012677">
    <property type="entry name" value="Nucleotide-bd_a/b_plait_sf"/>
</dbReference>
<comment type="function">
    <text evidence="4">One of the early assembly proteins it binds 23S rRNA. One of the proteins that surrounds the polypeptide exit tunnel on the outside of the ribosome. Forms the main docking site for trigger factor binding to the ribosome.</text>
</comment>
<dbReference type="GO" id="GO:1990904">
    <property type="term" value="C:ribonucleoprotein complex"/>
    <property type="evidence" value="ECO:0007669"/>
    <property type="project" value="UniProtKB-KW"/>
</dbReference>
<keyword evidence="4" id="KW-0699">rRNA-binding</keyword>
<dbReference type="GO" id="GO:0019843">
    <property type="term" value="F:rRNA binding"/>
    <property type="evidence" value="ECO:0007669"/>
    <property type="project" value="UniProtKB-UniRule"/>
</dbReference>
<sequence>MKHLIVKNPRITEKGGYAAEQNIYTFDVAKDANKTEIKKMIFTLYKVKPVKVNILPVPKKNIMYRGQLGTRGGGKKALVFLKKGDKIEFV</sequence>
<name>A0A2H0TB57_9BACT</name>
<dbReference type="HAMAP" id="MF_01369_B">
    <property type="entry name" value="Ribosomal_uL23_B"/>
    <property type="match status" value="1"/>
</dbReference>
<keyword evidence="3 4" id="KW-0687">Ribonucleoprotein</keyword>
<accession>A0A2H0TB57</accession>
<keyword evidence="2 4" id="KW-0689">Ribosomal protein</keyword>
<protein>
    <recommendedName>
        <fullName evidence="4">Large ribosomal subunit protein uL23</fullName>
    </recommendedName>
</protein>
<dbReference type="Pfam" id="PF00276">
    <property type="entry name" value="Ribosomal_L23"/>
    <property type="match status" value="1"/>
</dbReference>
<dbReference type="EMBL" id="PFCQ01000011">
    <property type="protein sequence ID" value="PIR68260.1"/>
    <property type="molecule type" value="Genomic_DNA"/>
</dbReference>
<dbReference type="AlphaFoldDB" id="A0A2H0TB57"/>
<keyword evidence="4" id="KW-0694">RNA-binding</keyword>
<comment type="subunit">
    <text evidence="4">Part of the 50S ribosomal subunit. Contacts protein L29, and trigger factor when it is bound to the ribosome.</text>
</comment>
<dbReference type="InterPro" id="IPR012678">
    <property type="entry name" value="Ribosomal_uL23/eL15/eS24_sf"/>
</dbReference>
<dbReference type="Gene3D" id="3.30.70.330">
    <property type="match status" value="1"/>
</dbReference>
<dbReference type="GO" id="GO:0005840">
    <property type="term" value="C:ribosome"/>
    <property type="evidence" value="ECO:0007669"/>
    <property type="project" value="UniProtKB-KW"/>
</dbReference>
<evidence type="ECO:0000256" key="3">
    <source>
        <dbReference type="ARBA" id="ARBA00023274"/>
    </source>
</evidence>
<dbReference type="SUPFAM" id="SSF54189">
    <property type="entry name" value="Ribosomal proteins S24e, L23 and L15e"/>
    <property type="match status" value="1"/>
</dbReference>
<dbReference type="GO" id="GO:0003735">
    <property type="term" value="F:structural constituent of ribosome"/>
    <property type="evidence" value="ECO:0007669"/>
    <property type="project" value="InterPro"/>
</dbReference>
<organism evidence="5 6">
    <name type="scientific">Candidatus Nomurabacteria bacterium CG10_big_fil_rev_8_21_14_0_10_35_16</name>
    <dbReference type="NCBI Taxonomy" id="1974731"/>
    <lineage>
        <taxon>Bacteria</taxon>
        <taxon>Candidatus Nomuraibacteriota</taxon>
    </lineage>
</organism>
<evidence type="ECO:0000313" key="5">
    <source>
        <dbReference type="EMBL" id="PIR68260.1"/>
    </source>
</evidence>
<dbReference type="Proteomes" id="UP000230094">
    <property type="component" value="Unassembled WGS sequence"/>
</dbReference>
<evidence type="ECO:0000313" key="6">
    <source>
        <dbReference type="Proteomes" id="UP000230094"/>
    </source>
</evidence>
<comment type="similarity">
    <text evidence="1 4">Belongs to the universal ribosomal protein uL23 family.</text>
</comment>
<comment type="caution">
    <text evidence="5">The sequence shown here is derived from an EMBL/GenBank/DDBJ whole genome shotgun (WGS) entry which is preliminary data.</text>
</comment>
<proteinExistence type="inferred from homology"/>
<dbReference type="GO" id="GO:0006412">
    <property type="term" value="P:translation"/>
    <property type="evidence" value="ECO:0007669"/>
    <property type="project" value="UniProtKB-UniRule"/>
</dbReference>
<dbReference type="InterPro" id="IPR013025">
    <property type="entry name" value="Ribosomal_uL23-like"/>
</dbReference>
<reference evidence="6" key="1">
    <citation type="submission" date="2017-09" db="EMBL/GenBank/DDBJ databases">
        <title>Depth-based differentiation of microbial function through sediment-hosted aquifers and enrichment of novel symbionts in the deep terrestrial subsurface.</title>
        <authorList>
            <person name="Probst A.J."/>
            <person name="Ladd B."/>
            <person name="Jarett J.K."/>
            <person name="Geller-Mcgrath D.E."/>
            <person name="Sieber C.M.K."/>
            <person name="Emerson J.B."/>
            <person name="Anantharaman K."/>
            <person name="Thomas B.C."/>
            <person name="Malmstrom R."/>
            <person name="Stieglmeier M."/>
            <person name="Klingl A."/>
            <person name="Woyke T."/>
            <person name="Ryan C.M."/>
            <person name="Banfield J.F."/>
        </authorList>
    </citation>
    <scope>NUCLEOTIDE SEQUENCE [LARGE SCALE GENOMIC DNA]</scope>
</reference>
<gene>
    <name evidence="4 5" type="primary">rplW</name>
    <name evidence="5" type="ORF">COU49_01690</name>
</gene>